<dbReference type="HOGENOM" id="CLU_589074_0_0_10"/>
<keyword evidence="2" id="KW-1185">Reference proteome</keyword>
<accession>K4IM26</accession>
<reference evidence="1" key="2">
    <citation type="submission" date="2012-09" db="EMBL/GenBank/DDBJ databases">
        <title>The complete sequence of Psychroflexus torquis an extreme psychrophile from sea-ice that is stimulated by light.</title>
        <authorList>
            <person name="Feng S."/>
            <person name="Powell S.M."/>
            <person name="Bowman J.P."/>
        </authorList>
    </citation>
    <scope>NUCLEOTIDE SEQUENCE [LARGE SCALE GENOMIC DNA]</scope>
    <source>
        <strain evidence="1">ATCC 700755</strain>
    </source>
</reference>
<organism evidence="1 2">
    <name type="scientific">Psychroflexus torquis (strain ATCC 700755 / CIP 106069 / ACAM 623)</name>
    <dbReference type="NCBI Taxonomy" id="313595"/>
    <lineage>
        <taxon>Bacteria</taxon>
        <taxon>Pseudomonadati</taxon>
        <taxon>Bacteroidota</taxon>
        <taxon>Flavobacteriia</taxon>
        <taxon>Flavobacteriales</taxon>
        <taxon>Flavobacteriaceae</taxon>
        <taxon>Psychroflexus</taxon>
    </lineage>
</organism>
<sequence>MDWKRILDVLTTEDKVLFLEELLEKNEPVRSQFLSRFRRESFSDPSLTRASLLRLFEEEKAGILNELERLNFVDFDWDNYIPRHSGYIPEYEACEYMAEDMVTKMFDKYREKILVFIRQGKVAEGAMLLASVYQSCTEAYYEENYAFDDTEEEFLRLLQPTYEEVLQEVKSVITNDNQILVFFDALFTQYLGFGDDLKYFEALLKSLVQNEKMAGEVEELLKKYKVGEEFLPQLLLQIYELLGTRENWLDHAHRYFRQDKELAEKLMFHYLKEDNKNFLNTAGEVFTAFPHTFDRFILENLDIKKERGYYKMVLLRITEHEKDIHAYKTLKELLSLEEKEVFFERIWDKVFLTRIFKLENYYGRILDLVNANRDSWELNEMILPIIPVYPKDCFEILENKISQSLASERGRNSYKRILKWMELLRKIPGESEKTNGIILNAYHHKPNLPALKDEMRKAGLPRQS</sequence>
<dbReference type="Proteomes" id="UP000008514">
    <property type="component" value="Chromosome"/>
</dbReference>
<proteinExistence type="predicted"/>
<gene>
    <name evidence="1" type="ordered locus">P700755_003498</name>
</gene>
<evidence type="ECO:0000313" key="2">
    <source>
        <dbReference type="Proteomes" id="UP000008514"/>
    </source>
</evidence>
<dbReference type="eggNOG" id="COG4715">
    <property type="taxonomic scope" value="Bacteria"/>
</dbReference>
<dbReference type="KEGG" id="ptq:P700755_003498"/>
<dbReference type="EMBL" id="CP003879">
    <property type="protein sequence ID" value="AFU70116.1"/>
    <property type="molecule type" value="Genomic_DNA"/>
</dbReference>
<evidence type="ECO:0000313" key="1">
    <source>
        <dbReference type="EMBL" id="AFU70116.1"/>
    </source>
</evidence>
<reference evidence="1" key="1">
    <citation type="submission" date="2006-03" db="EMBL/GenBank/DDBJ databases">
        <authorList>
            <person name="Bowman J."/>
            <person name="Ferriera S."/>
            <person name="Johnson J."/>
            <person name="Kravitz S."/>
            <person name="Halpern A."/>
            <person name="Remington K."/>
            <person name="Beeson K."/>
            <person name="Tran B."/>
            <person name="Rogers Y.-H."/>
            <person name="Friedman R."/>
            <person name="Venter J.C."/>
        </authorList>
    </citation>
    <scope>NUCLEOTIDE SEQUENCE [LARGE SCALE GENOMIC DNA]</scope>
    <source>
        <strain evidence="1">ATCC 700755</strain>
    </source>
</reference>
<dbReference type="RefSeq" id="WP_015025662.1">
    <property type="nucleotide sequence ID" value="NC_018721.1"/>
</dbReference>
<name>K4IM26_PSYTT</name>
<dbReference type="OrthoDB" id="9760715at2"/>
<dbReference type="AlphaFoldDB" id="K4IM26"/>
<protein>
    <submittedName>
        <fullName evidence="1">Uncharacterized protein</fullName>
    </submittedName>
</protein>